<accession>A0ABS4X158</accession>
<dbReference type="Proteomes" id="UP001519290">
    <property type="component" value="Unassembled WGS sequence"/>
</dbReference>
<dbReference type="PANTHER" id="PTHR30627">
    <property type="entry name" value="PEPTIDOGLYCAN D,D-TRANSPEPTIDASE"/>
    <property type="match status" value="1"/>
</dbReference>
<evidence type="ECO:0000313" key="7">
    <source>
        <dbReference type="EMBL" id="MBP2382190.1"/>
    </source>
</evidence>
<comment type="similarity">
    <text evidence="2">Belongs to the transpeptidase family.</text>
</comment>
<dbReference type="InterPro" id="IPR036138">
    <property type="entry name" value="PBP_dimer_sf"/>
</dbReference>
<evidence type="ECO:0000256" key="4">
    <source>
        <dbReference type="SAM" id="MobiDB-lite"/>
    </source>
</evidence>
<dbReference type="Gene3D" id="3.40.710.10">
    <property type="entry name" value="DD-peptidase/beta-lactamase superfamily"/>
    <property type="match status" value="1"/>
</dbReference>
<evidence type="ECO:0000313" key="8">
    <source>
        <dbReference type="Proteomes" id="UP001519290"/>
    </source>
</evidence>
<evidence type="ECO:0000256" key="3">
    <source>
        <dbReference type="ARBA" id="ARBA00023136"/>
    </source>
</evidence>
<dbReference type="Gene3D" id="3.30.450.330">
    <property type="match status" value="1"/>
</dbReference>
<keyword evidence="8" id="KW-1185">Reference proteome</keyword>
<gene>
    <name evidence="7" type="ORF">JOF43_002147</name>
</gene>
<dbReference type="EMBL" id="JAGIOD010000001">
    <property type="protein sequence ID" value="MBP2382190.1"/>
    <property type="molecule type" value="Genomic_DNA"/>
</dbReference>
<dbReference type="PANTHER" id="PTHR30627:SF1">
    <property type="entry name" value="PEPTIDOGLYCAN D,D-TRANSPEPTIDASE FTSI"/>
    <property type="match status" value="1"/>
</dbReference>
<dbReference type="InterPro" id="IPR001460">
    <property type="entry name" value="PCN-bd_Tpept"/>
</dbReference>
<evidence type="ECO:0000259" key="6">
    <source>
        <dbReference type="Pfam" id="PF03717"/>
    </source>
</evidence>
<feature type="region of interest" description="Disordered" evidence="4">
    <location>
        <begin position="454"/>
        <end position="474"/>
    </location>
</feature>
<organism evidence="7 8">
    <name type="scientific">Brachybacterium sacelli</name>
    <dbReference type="NCBI Taxonomy" id="173364"/>
    <lineage>
        <taxon>Bacteria</taxon>
        <taxon>Bacillati</taxon>
        <taxon>Actinomycetota</taxon>
        <taxon>Actinomycetes</taxon>
        <taxon>Micrococcales</taxon>
        <taxon>Dermabacteraceae</taxon>
        <taxon>Brachybacterium</taxon>
    </lineage>
</organism>
<dbReference type="InterPro" id="IPR005311">
    <property type="entry name" value="PBP_dimer"/>
</dbReference>
<protein>
    <submittedName>
        <fullName evidence="7">Cell division protein FtsI (Penicillin-binding protein 3)</fullName>
    </submittedName>
</protein>
<feature type="domain" description="Penicillin-binding protein transpeptidase" evidence="5">
    <location>
        <begin position="265"/>
        <end position="563"/>
    </location>
</feature>
<evidence type="ECO:0000256" key="1">
    <source>
        <dbReference type="ARBA" id="ARBA00004370"/>
    </source>
</evidence>
<dbReference type="InterPro" id="IPR012338">
    <property type="entry name" value="Beta-lactam/transpept-like"/>
</dbReference>
<dbReference type="Pfam" id="PF03717">
    <property type="entry name" value="PBP_dimer"/>
    <property type="match status" value="1"/>
</dbReference>
<keyword evidence="3" id="KW-0472">Membrane</keyword>
<keyword evidence="7" id="KW-0131">Cell cycle</keyword>
<dbReference type="SUPFAM" id="SSF56519">
    <property type="entry name" value="Penicillin binding protein dimerisation domain"/>
    <property type="match status" value="1"/>
</dbReference>
<dbReference type="Gene3D" id="3.90.1310.10">
    <property type="entry name" value="Penicillin-binding protein 2a (Domain 2)"/>
    <property type="match status" value="1"/>
</dbReference>
<comment type="caution">
    <text evidence="7">The sequence shown here is derived from an EMBL/GenBank/DDBJ whole genome shotgun (WGS) entry which is preliminary data.</text>
</comment>
<dbReference type="SUPFAM" id="SSF56601">
    <property type="entry name" value="beta-lactamase/transpeptidase-like"/>
    <property type="match status" value="1"/>
</dbReference>
<comment type="subcellular location">
    <subcellularLocation>
        <location evidence="1">Membrane</location>
    </subcellularLocation>
</comment>
<reference evidence="7 8" key="1">
    <citation type="submission" date="2021-03" db="EMBL/GenBank/DDBJ databases">
        <title>Sequencing the genomes of 1000 actinobacteria strains.</title>
        <authorList>
            <person name="Klenk H.-P."/>
        </authorList>
    </citation>
    <scope>NUCLEOTIDE SEQUENCE [LARGE SCALE GENOMIC DNA]</scope>
    <source>
        <strain evidence="7 8">DSM 14566</strain>
    </source>
</reference>
<dbReference type="InterPro" id="IPR050515">
    <property type="entry name" value="Beta-lactam/transpept"/>
</dbReference>
<feature type="domain" description="Penicillin-binding protein dimerisation" evidence="6">
    <location>
        <begin position="66"/>
        <end position="223"/>
    </location>
</feature>
<dbReference type="RefSeq" id="WP_209901879.1">
    <property type="nucleotide sequence ID" value="NZ_BAAAJW010000003.1"/>
</dbReference>
<dbReference type="Pfam" id="PF00905">
    <property type="entry name" value="Transpeptidase"/>
    <property type="match status" value="1"/>
</dbReference>
<sequence length="586" mass="62171">MARSRTTRGTGSTSRIGAPAVRHRLLICMILVAVLMISGRLVWVQGLDASARAQEAIEQRTVTRSIPALRGDILDSDGTTMASSVERYDLWVNQKQVGQYRQGEDEGPTGIEAAAQELAPVLGWSVTDTKKALTGDRGFVYLSKSVEPKVRDAALALKIPGIGADRVADRIYPSGSVGGNILGFVGADGSALAGTEYSFDDVLSGTDGETSYERGAGGQIIPTGEQHTTPAVDGSDLMLTIDRDLQWKAQQIVAGAVNKWGADGGSAVAMNSRTGEVLAMAEYPSYDPNAPGDEKGEFLGNRSISNVFEPGSTGKLFTVASALEEGTASTDSQYEIPYEQYFEGERIKDSHYHPDQKLTLAGVLKNSSNVGTVQIAEELSPQVRYDYLRAFGLGEPTGVQLPGESSGTVHPPEDWNGRTRYTTAFGQGYNVNALQMVSAVGTFANDGVRVQPSLVSGTRQDDGTVRPTGQPESTRVVSSDTAATMRAMMDNDVDEEKDPAAVPGYATAGKTGTAQVSDGTYTASFIGYAPADDPDIVVGVFVFGLDTFISGSRAASPAFSELMTFTLQNQGIPPTGTPGRELENEW</sequence>
<dbReference type="GO" id="GO:0051301">
    <property type="term" value="P:cell division"/>
    <property type="evidence" value="ECO:0007669"/>
    <property type="project" value="UniProtKB-KW"/>
</dbReference>
<proteinExistence type="inferred from homology"/>
<evidence type="ECO:0000256" key="2">
    <source>
        <dbReference type="ARBA" id="ARBA00007171"/>
    </source>
</evidence>
<name>A0ABS4X158_9MICO</name>
<keyword evidence="7" id="KW-0132">Cell division</keyword>
<evidence type="ECO:0000259" key="5">
    <source>
        <dbReference type="Pfam" id="PF00905"/>
    </source>
</evidence>